<feature type="chain" id="PRO_5013189800" description="ATP-dependent exonuclease" evidence="1">
    <location>
        <begin position="21"/>
        <end position="274"/>
    </location>
</feature>
<dbReference type="Pfam" id="PF11306">
    <property type="entry name" value="DUF3108"/>
    <property type="match status" value="1"/>
</dbReference>
<feature type="signal peptide" evidence="1">
    <location>
        <begin position="1"/>
        <end position="20"/>
    </location>
</feature>
<evidence type="ECO:0000256" key="1">
    <source>
        <dbReference type="SAM" id="SignalP"/>
    </source>
</evidence>
<proteinExistence type="predicted"/>
<gene>
    <name evidence="2" type="ORF">SAMN04488111_1644</name>
</gene>
<dbReference type="Proteomes" id="UP000198412">
    <property type="component" value="Unassembled WGS sequence"/>
</dbReference>
<protein>
    <recommendedName>
        <fullName evidence="4">ATP-dependent exonuclease</fullName>
    </recommendedName>
</protein>
<dbReference type="OrthoDB" id="9808473at2"/>
<sequence>MKKHFLILFLFITVASFSQSVKTSFSAIAPSEKSEKKLAFQHGEWLKFRLSYSNFLNAGFSTIEVKETKNEGLPAFHITGNGKSTGLVSLFFKVKDDYQTYMYKETLKPYRFIRKIDEGGYTKDQEILFDYSTNEATVKNYKHNTETKHPISSDIQDILSSLYFLRNQNLNNLEVGQEIELQMFFDQEINNFKLHFLGKEVIKTKFGKINTLAFRPMVQAGRVFKEQESLTIWVSDDQNKIPLRIKADLKVGSLRADLDAFKGLAHPFNIIFDN</sequence>
<name>A0A238X6Q1_9FLAO</name>
<keyword evidence="3" id="KW-1185">Reference proteome</keyword>
<evidence type="ECO:0000313" key="2">
    <source>
        <dbReference type="EMBL" id="SNR54706.1"/>
    </source>
</evidence>
<dbReference type="RefSeq" id="WP_089377950.1">
    <property type="nucleotide sequence ID" value="NZ_FZNX01000002.1"/>
</dbReference>
<accession>A0A238X6Q1</accession>
<dbReference type="InterPro" id="IPR021457">
    <property type="entry name" value="DUF3108"/>
</dbReference>
<dbReference type="EMBL" id="FZNX01000002">
    <property type="protein sequence ID" value="SNR54706.1"/>
    <property type="molecule type" value="Genomic_DNA"/>
</dbReference>
<dbReference type="AlphaFoldDB" id="A0A238X6Q1"/>
<reference evidence="3" key="1">
    <citation type="submission" date="2017-06" db="EMBL/GenBank/DDBJ databases">
        <authorList>
            <person name="Varghese N."/>
            <person name="Submissions S."/>
        </authorList>
    </citation>
    <scope>NUCLEOTIDE SEQUENCE [LARGE SCALE GENOMIC DNA]</scope>
    <source>
        <strain evidence="3">DSM 27993</strain>
    </source>
</reference>
<keyword evidence="1" id="KW-0732">Signal</keyword>
<evidence type="ECO:0008006" key="4">
    <source>
        <dbReference type="Google" id="ProtNLM"/>
    </source>
</evidence>
<evidence type="ECO:0000313" key="3">
    <source>
        <dbReference type="Proteomes" id="UP000198412"/>
    </source>
</evidence>
<organism evidence="2 3">
    <name type="scientific">Lutibacter flavus</name>
    <dbReference type="NCBI Taxonomy" id="691689"/>
    <lineage>
        <taxon>Bacteria</taxon>
        <taxon>Pseudomonadati</taxon>
        <taxon>Bacteroidota</taxon>
        <taxon>Flavobacteriia</taxon>
        <taxon>Flavobacteriales</taxon>
        <taxon>Flavobacteriaceae</taxon>
        <taxon>Lutibacter</taxon>
    </lineage>
</organism>